<dbReference type="InterPro" id="IPR044135">
    <property type="entry name" value="Met-tRNA-FMT_C"/>
</dbReference>
<dbReference type="InterPro" id="IPR001555">
    <property type="entry name" value="GART_AS"/>
</dbReference>
<dbReference type="PANTHER" id="PTHR11138:SF5">
    <property type="entry name" value="METHIONYL-TRNA FORMYLTRANSFERASE, MITOCHONDRIAL"/>
    <property type="match status" value="1"/>
</dbReference>
<dbReference type="AlphaFoldDB" id="A0A3R8RDA6"/>
<proteinExistence type="inferred from homology"/>
<dbReference type="EMBL" id="PQNK01000014">
    <property type="protein sequence ID" value="RRO85993.1"/>
    <property type="molecule type" value="Genomic_DNA"/>
</dbReference>
<dbReference type="SUPFAM" id="SSF50486">
    <property type="entry name" value="FMT C-terminal domain-like"/>
    <property type="match status" value="1"/>
</dbReference>
<dbReference type="GO" id="GO:0004479">
    <property type="term" value="F:methionyl-tRNA formyltransferase activity"/>
    <property type="evidence" value="ECO:0007669"/>
    <property type="project" value="TreeGrafter"/>
</dbReference>
<feature type="domain" description="Formyl transferase C-terminal" evidence="5">
    <location>
        <begin position="205"/>
        <end position="303"/>
    </location>
</feature>
<dbReference type="CDD" id="cd08369">
    <property type="entry name" value="FMT_core"/>
    <property type="match status" value="1"/>
</dbReference>
<dbReference type="InterPro" id="IPR002376">
    <property type="entry name" value="Formyl_transf_N"/>
</dbReference>
<evidence type="ECO:0000313" key="7">
    <source>
        <dbReference type="Proteomes" id="UP000276526"/>
    </source>
</evidence>
<dbReference type="Pfam" id="PF02911">
    <property type="entry name" value="Formyl_trans_C"/>
    <property type="match status" value="1"/>
</dbReference>
<dbReference type="Gene3D" id="3.40.50.12230">
    <property type="match status" value="1"/>
</dbReference>
<dbReference type="InterPro" id="IPR011034">
    <property type="entry name" value="Formyl_transferase-like_C_sf"/>
</dbReference>
<dbReference type="PANTHER" id="PTHR11138">
    <property type="entry name" value="METHIONYL-TRNA FORMYLTRANSFERASE"/>
    <property type="match status" value="1"/>
</dbReference>
<dbReference type="GO" id="GO:0005829">
    <property type="term" value="C:cytosol"/>
    <property type="evidence" value="ECO:0007669"/>
    <property type="project" value="TreeGrafter"/>
</dbReference>
<gene>
    <name evidence="6" type="ORF">CXF48_08525</name>
</gene>
<accession>A0A3R8RDA6</accession>
<protein>
    <submittedName>
        <fullName evidence="6">Methionyl-tRNA formyltransferase</fullName>
    </submittedName>
</protein>
<keyword evidence="3" id="KW-0648">Protein biosynthesis</keyword>
<evidence type="ECO:0000256" key="2">
    <source>
        <dbReference type="ARBA" id="ARBA00022679"/>
    </source>
</evidence>
<dbReference type="RefSeq" id="WP_125173596.1">
    <property type="nucleotide sequence ID" value="NZ_JALGIX010000010.1"/>
</dbReference>
<dbReference type="PROSITE" id="PS00373">
    <property type="entry name" value="GART"/>
    <property type="match status" value="1"/>
</dbReference>
<evidence type="ECO:0000313" key="6">
    <source>
        <dbReference type="EMBL" id="RRO85993.1"/>
    </source>
</evidence>
<dbReference type="Proteomes" id="UP000276526">
    <property type="component" value="Unassembled WGS sequence"/>
</dbReference>
<evidence type="ECO:0000256" key="1">
    <source>
        <dbReference type="ARBA" id="ARBA00010699"/>
    </source>
</evidence>
<sequence>MRVALFGFQTWGHRTLSAIIGAGHEVVLVVTHPKSDHPYEQMWSDSVEDLARDNGIPVHVTARADDAALTALREADPEVIVANNWRTWLPPEIFDLPRHGALNVHDGLLPHYAGFSPILWALLNRESHVGVTVHRMDATLDGGPVIAQQAIPVGPTDTTTTLVEKTVDLIEPLIVRALEGLADGTLTGIEQDPTRATYFHKRGDHESRIDFTAPAEDVELLIRAQSDPYPNAHFDFRGQRVRALSAHVSRGRFGGTPGRVTIPHEGGVAVVCGSPVRNAPAPAIVLETLRLDDGSEVPATEFFGTRGGYIRPTATHDI</sequence>
<evidence type="ECO:0000259" key="5">
    <source>
        <dbReference type="Pfam" id="PF02911"/>
    </source>
</evidence>
<keyword evidence="2 6" id="KW-0808">Transferase</keyword>
<dbReference type="SUPFAM" id="SSF53328">
    <property type="entry name" value="Formyltransferase"/>
    <property type="match status" value="1"/>
</dbReference>
<reference evidence="6 7" key="1">
    <citation type="submission" date="2018-01" db="EMBL/GenBank/DDBJ databases">
        <title>Twenty Corynebacterium bovis Genomes.</title>
        <authorList>
            <person name="Gulvik C.A."/>
        </authorList>
    </citation>
    <scope>NUCLEOTIDE SEQUENCE [LARGE SCALE GENOMIC DNA]</scope>
    <source>
        <strain evidence="6 7">F6900</strain>
    </source>
</reference>
<evidence type="ECO:0000259" key="4">
    <source>
        <dbReference type="Pfam" id="PF00551"/>
    </source>
</evidence>
<name>A0A3R8RDA6_9CORY</name>
<evidence type="ECO:0000256" key="3">
    <source>
        <dbReference type="ARBA" id="ARBA00022917"/>
    </source>
</evidence>
<dbReference type="CDD" id="cd08704">
    <property type="entry name" value="Met_tRNA_FMT_C"/>
    <property type="match status" value="1"/>
</dbReference>
<comment type="similarity">
    <text evidence="1">Belongs to the Fmt family.</text>
</comment>
<dbReference type="InterPro" id="IPR036477">
    <property type="entry name" value="Formyl_transf_N_sf"/>
</dbReference>
<comment type="caution">
    <text evidence="6">The sequence shown here is derived from an EMBL/GenBank/DDBJ whole genome shotgun (WGS) entry which is preliminary data.</text>
</comment>
<dbReference type="InterPro" id="IPR005793">
    <property type="entry name" value="Formyl_trans_C"/>
</dbReference>
<organism evidence="6 7">
    <name type="scientific">Corynebacterium bovis</name>
    <dbReference type="NCBI Taxonomy" id="36808"/>
    <lineage>
        <taxon>Bacteria</taxon>
        <taxon>Bacillati</taxon>
        <taxon>Actinomycetota</taxon>
        <taxon>Actinomycetes</taxon>
        <taxon>Mycobacteriales</taxon>
        <taxon>Corynebacteriaceae</taxon>
        <taxon>Corynebacterium</taxon>
    </lineage>
</organism>
<dbReference type="Pfam" id="PF00551">
    <property type="entry name" value="Formyl_trans_N"/>
    <property type="match status" value="1"/>
</dbReference>
<feature type="domain" description="Formyl transferase N-terminal" evidence="4">
    <location>
        <begin position="1"/>
        <end position="177"/>
    </location>
</feature>